<feature type="chain" id="PRO_5028904496" evidence="1">
    <location>
        <begin position="26"/>
        <end position="200"/>
    </location>
</feature>
<evidence type="ECO:0000256" key="1">
    <source>
        <dbReference type="SAM" id="SignalP"/>
    </source>
</evidence>
<evidence type="ECO:0000259" key="2">
    <source>
        <dbReference type="Pfam" id="PF13590"/>
    </source>
</evidence>
<gene>
    <name evidence="3" type="ORF">HYG79_14555</name>
</gene>
<feature type="signal peptide" evidence="1">
    <location>
        <begin position="1"/>
        <end position="25"/>
    </location>
</feature>
<dbReference type="Pfam" id="PF13590">
    <property type="entry name" value="DUF4136"/>
    <property type="match status" value="1"/>
</dbReference>
<dbReference type="KEGG" id="cagg:HYG79_14555"/>
<proteinExistence type="predicted"/>
<dbReference type="RefSeq" id="WP_179242794.1">
    <property type="nucleotide sequence ID" value="NZ_CP058595.1"/>
</dbReference>
<reference evidence="3 4" key="1">
    <citation type="journal article" date="2006" name="Int. J. Syst. Evol. Microbiol.">
        <title>Costertonia aggregata gen. nov., sp. nov., a mesophilic marine bacterium of the family Flavobacteriaceae, isolated from a mature biofilm.</title>
        <authorList>
            <person name="Kwon K.K."/>
            <person name="Lee Y.K."/>
            <person name="Lee H.K."/>
        </authorList>
    </citation>
    <scope>NUCLEOTIDE SEQUENCE [LARGE SCALE GENOMIC DNA]</scope>
    <source>
        <strain evidence="3 4">KCCM 42265</strain>
    </source>
</reference>
<accession>A0A7H9ATI7</accession>
<keyword evidence="1" id="KW-0732">Signal</keyword>
<dbReference type="Gene3D" id="3.30.160.670">
    <property type="match status" value="1"/>
</dbReference>
<name>A0A7H9ATI7_9FLAO</name>
<sequence>MKTTAFKSITALLVLLLLNCGPKLTISTMENVDDYQAYKTYAYLPNTDFDLSSPMSGNNGPVTKNVITAMNRNMQQAGFELDRDNPDLLVVLNAHYDPDKEIKKKTVYANPNKPDGADPLTAYYDPYYYWKYAEFNDVLGYKIIKNNEKRAGLAVELIDRKSEKVIWRASAKEPLDGSGNSKKLDKYVDAVFEEFPSFDD</sequence>
<protein>
    <submittedName>
        <fullName evidence="3">DUF4136 domain-containing protein</fullName>
    </submittedName>
</protein>
<dbReference type="InterPro" id="IPR025411">
    <property type="entry name" value="DUF4136"/>
</dbReference>
<dbReference type="AlphaFoldDB" id="A0A7H9ATI7"/>
<organism evidence="3 4">
    <name type="scientific">Costertonia aggregata</name>
    <dbReference type="NCBI Taxonomy" id="343403"/>
    <lineage>
        <taxon>Bacteria</taxon>
        <taxon>Pseudomonadati</taxon>
        <taxon>Bacteroidota</taxon>
        <taxon>Flavobacteriia</taxon>
        <taxon>Flavobacteriales</taxon>
        <taxon>Flavobacteriaceae</taxon>
        <taxon>Costertonia</taxon>
    </lineage>
</organism>
<evidence type="ECO:0000313" key="3">
    <source>
        <dbReference type="EMBL" id="QLG46515.1"/>
    </source>
</evidence>
<dbReference type="Proteomes" id="UP000509302">
    <property type="component" value="Chromosome"/>
</dbReference>
<feature type="domain" description="DUF4136" evidence="2">
    <location>
        <begin position="34"/>
        <end position="196"/>
    </location>
</feature>
<dbReference type="EMBL" id="CP058595">
    <property type="protein sequence ID" value="QLG46515.1"/>
    <property type="molecule type" value="Genomic_DNA"/>
</dbReference>
<evidence type="ECO:0000313" key="4">
    <source>
        <dbReference type="Proteomes" id="UP000509302"/>
    </source>
</evidence>
<keyword evidence="4" id="KW-1185">Reference proteome</keyword>